<keyword evidence="7" id="KW-1185">Reference proteome</keyword>
<evidence type="ECO:0000259" key="5">
    <source>
        <dbReference type="Pfam" id="PF00551"/>
    </source>
</evidence>
<dbReference type="PANTHER" id="PTHR43369:SF2">
    <property type="entry name" value="PHOSPHORIBOSYLGLYCINAMIDE FORMYLTRANSFERASE"/>
    <property type="match status" value="1"/>
</dbReference>
<evidence type="ECO:0000256" key="2">
    <source>
        <dbReference type="ARBA" id="ARBA00012254"/>
    </source>
</evidence>
<dbReference type="EMBL" id="KE126996">
    <property type="protein sequence ID" value="EPB65832.1"/>
    <property type="molecule type" value="Genomic_DNA"/>
</dbReference>
<evidence type="ECO:0000256" key="4">
    <source>
        <dbReference type="ARBA" id="ARBA00022755"/>
    </source>
</evidence>
<dbReference type="SUPFAM" id="SSF53328">
    <property type="entry name" value="Formyltransferase"/>
    <property type="match status" value="1"/>
</dbReference>
<dbReference type="Pfam" id="PF00551">
    <property type="entry name" value="Formyl_trans_N"/>
    <property type="match status" value="1"/>
</dbReference>
<proteinExistence type="predicted"/>
<protein>
    <recommendedName>
        <fullName evidence="2">phosphoribosylglycinamide formyltransferase 1</fullName>
        <ecNumber evidence="2">2.1.2.2</ecNumber>
    </recommendedName>
</protein>
<dbReference type="GO" id="GO:0005829">
    <property type="term" value="C:cytosol"/>
    <property type="evidence" value="ECO:0007669"/>
    <property type="project" value="TreeGrafter"/>
</dbReference>
<sequence length="202" mass="22992">MTVPQHLRTDRRSERIRGKIKHPVFIKRLCHDLYSERKKRLIHELVGMINQFVNQPEINAPVQTNGTGSNALNIIRFFRNSDAVKVDFVLSNKQDAKIVSSAKEEGVNVVVVSNQEVEASDKIIELCIANKIDYIILAGFLRKIPEKLIRHYPDRIINIHPSLLPKYGGKGMFGANVHKAVLENNEKESGITIHFVNSEFDK</sequence>
<keyword evidence="3 6" id="KW-0808">Transferase</keyword>
<dbReference type="Proteomes" id="UP000054495">
    <property type="component" value="Unassembled WGS sequence"/>
</dbReference>
<dbReference type="InterPro" id="IPR036477">
    <property type="entry name" value="Formyl_transf_N_sf"/>
</dbReference>
<comment type="pathway">
    <text evidence="1">Purine metabolism; IMP biosynthesis via de novo pathway; N(2)-formyl-N(1)-(5-phospho-D-ribosyl)glycinamide from N(1)-(5-phospho-D-ribosyl)glycinamide (10-formyl THF route): step 1/1.</text>
</comment>
<dbReference type="AlphaFoldDB" id="A0A0D6LDU9"/>
<evidence type="ECO:0000256" key="3">
    <source>
        <dbReference type="ARBA" id="ARBA00022679"/>
    </source>
</evidence>
<name>A0A0D6LDU9_9BILA</name>
<keyword evidence="4" id="KW-0658">Purine biosynthesis</keyword>
<dbReference type="EC" id="2.1.2.2" evidence="2"/>
<dbReference type="Gene3D" id="3.40.50.170">
    <property type="entry name" value="Formyl transferase, N-terminal domain"/>
    <property type="match status" value="1"/>
</dbReference>
<dbReference type="GO" id="GO:0006189">
    <property type="term" value="P:'de novo' IMP biosynthetic process"/>
    <property type="evidence" value="ECO:0007669"/>
    <property type="project" value="TreeGrafter"/>
</dbReference>
<dbReference type="PANTHER" id="PTHR43369">
    <property type="entry name" value="PHOSPHORIBOSYLGLYCINAMIDE FORMYLTRANSFERASE"/>
    <property type="match status" value="1"/>
</dbReference>
<evidence type="ECO:0000313" key="7">
    <source>
        <dbReference type="Proteomes" id="UP000054495"/>
    </source>
</evidence>
<evidence type="ECO:0000313" key="6">
    <source>
        <dbReference type="EMBL" id="EPB65832.1"/>
    </source>
</evidence>
<gene>
    <name evidence="6" type="ORF">ANCCEY_15095</name>
</gene>
<feature type="domain" description="Formyl transferase N-terminal" evidence="5">
    <location>
        <begin position="65"/>
        <end position="202"/>
    </location>
</feature>
<dbReference type="GO" id="GO:0004644">
    <property type="term" value="F:phosphoribosylglycinamide formyltransferase activity"/>
    <property type="evidence" value="ECO:0007669"/>
    <property type="project" value="UniProtKB-EC"/>
</dbReference>
<organism evidence="6 7">
    <name type="scientific">Ancylostoma ceylanicum</name>
    <dbReference type="NCBI Taxonomy" id="53326"/>
    <lineage>
        <taxon>Eukaryota</taxon>
        <taxon>Metazoa</taxon>
        <taxon>Ecdysozoa</taxon>
        <taxon>Nematoda</taxon>
        <taxon>Chromadorea</taxon>
        <taxon>Rhabditida</taxon>
        <taxon>Rhabditina</taxon>
        <taxon>Rhabditomorpha</taxon>
        <taxon>Strongyloidea</taxon>
        <taxon>Ancylostomatidae</taxon>
        <taxon>Ancylostomatinae</taxon>
        <taxon>Ancylostoma</taxon>
    </lineage>
</organism>
<reference evidence="6 7" key="1">
    <citation type="submission" date="2013-05" db="EMBL/GenBank/DDBJ databases">
        <title>Draft genome of the parasitic nematode Anyclostoma ceylanicum.</title>
        <authorList>
            <person name="Mitreva M."/>
        </authorList>
    </citation>
    <scope>NUCLEOTIDE SEQUENCE [LARGE SCALE GENOMIC DNA]</scope>
</reference>
<dbReference type="InterPro" id="IPR002376">
    <property type="entry name" value="Formyl_transf_N"/>
</dbReference>
<evidence type="ECO:0000256" key="1">
    <source>
        <dbReference type="ARBA" id="ARBA00005054"/>
    </source>
</evidence>
<accession>A0A0D6LDU9</accession>
<feature type="non-terminal residue" evidence="6">
    <location>
        <position position="202"/>
    </location>
</feature>